<dbReference type="EMBL" id="KV919942">
    <property type="protein sequence ID" value="OSX68936.1"/>
    <property type="molecule type" value="Genomic_DNA"/>
</dbReference>
<feature type="compositionally biased region" description="Basic residues" evidence="1">
    <location>
        <begin position="204"/>
        <end position="220"/>
    </location>
</feature>
<sequence>ATAGRAALARRAPEGAPGGARRGGRVAGPPWICQRANGGGAAVAHCRRRSPPCGARTARAACGRAPRTRTDAAAAARRPLPPPRRASARRRAIDGAARLPSLGRRDRRGAPCAVRSPGPRRGGRQAGGGQTPPPPRPWAADAGGAPGRRAHRRRRAGVAAAGGGGGRRRARACARRRAPPRRRRGGGGRFGGRRRSGAGGGRGAPRKRKTPWPTRARRPAWQRPPRAPRNVRAARRGGRHAGPADRGRLCRGARHVGGGAPTPAVEAIRVGCGRPPRCRPGAARPPSPRTVVGRGHPPASAADRRGRERADLWVGVRPSAWGGHRDAALQRGRPPPQSGATPAVR</sequence>
<protein>
    <submittedName>
        <fullName evidence="2">Uncharacterized protein</fullName>
    </submittedName>
</protein>
<feature type="non-terminal residue" evidence="2">
    <location>
        <position position="1"/>
    </location>
</feature>
<evidence type="ECO:0000256" key="1">
    <source>
        <dbReference type="SAM" id="MobiDB-lite"/>
    </source>
</evidence>
<feature type="region of interest" description="Disordered" evidence="1">
    <location>
        <begin position="47"/>
        <end position="263"/>
    </location>
</feature>
<organism evidence="2 3">
    <name type="scientific">Porphyra umbilicalis</name>
    <name type="common">Purple laver</name>
    <name type="synonym">Red alga</name>
    <dbReference type="NCBI Taxonomy" id="2786"/>
    <lineage>
        <taxon>Eukaryota</taxon>
        <taxon>Rhodophyta</taxon>
        <taxon>Bangiophyceae</taxon>
        <taxon>Bangiales</taxon>
        <taxon>Bangiaceae</taxon>
        <taxon>Porphyra</taxon>
    </lineage>
</organism>
<gene>
    <name evidence="2" type="ORF">BU14_2071s0002</name>
</gene>
<feature type="compositionally biased region" description="Low complexity" evidence="1">
    <location>
        <begin position="1"/>
        <end position="10"/>
    </location>
</feature>
<accession>A0A1X6NKD2</accession>
<keyword evidence="3" id="KW-1185">Reference proteome</keyword>
<feature type="compositionally biased region" description="Low complexity" evidence="1">
    <location>
        <begin position="51"/>
        <end position="78"/>
    </location>
</feature>
<reference evidence="2 3" key="1">
    <citation type="submission" date="2017-03" db="EMBL/GenBank/DDBJ databases">
        <title>WGS assembly of Porphyra umbilicalis.</title>
        <authorList>
            <person name="Brawley S.H."/>
            <person name="Blouin N.A."/>
            <person name="Ficko-Blean E."/>
            <person name="Wheeler G.L."/>
            <person name="Lohr M."/>
            <person name="Goodson H.V."/>
            <person name="Jenkins J.W."/>
            <person name="Blaby-Haas C.E."/>
            <person name="Helliwell K.E."/>
            <person name="Chan C."/>
            <person name="Marriage T."/>
            <person name="Bhattacharya D."/>
            <person name="Klein A.S."/>
            <person name="Badis Y."/>
            <person name="Brodie J."/>
            <person name="Cao Y."/>
            <person name="Collen J."/>
            <person name="Dittami S.M."/>
            <person name="Gachon C.M."/>
            <person name="Green B.R."/>
            <person name="Karpowicz S."/>
            <person name="Kim J.W."/>
            <person name="Kudahl U."/>
            <person name="Lin S."/>
            <person name="Michel G."/>
            <person name="Mittag M."/>
            <person name="Olson B.J."/>
            <person name="Pangilinan J."/>
            <person name="Peng Y."/>
            <person name="Qiu H."/>
            <person name="Shu S."/>
            <person name="Singer J.T."/>
            <person name="Smith A.G."/>
            <person name="Sprecher B.N."/>
            <person name="Wagner V."/>
            <person name="Wang W."/>
            <person name="Wang Z.-Y."/>
            <person name="Yan J."/>
            <person name="Yarish C."/>
            <person name="Zoeuner-Riek S."/>
            <person name="Zhuang Y."/>
            <person name="Zou Y."/>
            <person name="Lindquist E.A."/>
            <person name="Grimwood J."/>
            <person name="Barry K."/>
            <person name="Rokhsar D.S."/>
            <person name="Schmutz J."/>
            <person name="Stiller J.W."/>
            <person name="Grossman A.R."/>
            <person name="Prochnik S.E."/>
        </authorList>
    </citation>
    <scope>NUCLEOTIDE SEQUENCE [LARGE SCALE GENOMIC DNA]</scope>
    <source>
        <strain evidence="2">4086291</strain>
    </source>
</reference>
<dbReference type="Proteomes" id="UP000218209">
    <property type="component" value="Unassembled WGS sequence"/>
</dbReference>
<feature type="region of interest" description="Disordered" evidence="1">
    <location>
        <begin position="275"/>
        <end position="345"/>
    </location>
</feature>
<feature type="region of interest" description="Disordered" evidence="1">
    <location>
        <begin position="1"/>
        <end position="30"/>
    </location>
</feature>
<dbReference type="AlphaFoldDB" id="A0A1X6NKD2"/>
<feature type="compositionally biased region" description="Low complexity" evidence="1">
    <location>
        <begin position="221"/>
        <end position="231"/>
    </location>
</feature>
<feature type="compositionally biased region" description="Basic residues" evidence="1">
    <location>
        <begin position="166"/>
        <end position="196"/>
    </location>
</feature>
<evidence type="ECO:0000313" key="2">
    <source>
        <dbReference type="EMBL" id="OSX68936.1"/>
    </source>
</evidence>
<name>A0A1X6NKD2_PORUM</name>
<proteinExistence type="predicted"/>
<evidence type="ECO:0000313" key="3">
    <source>
        <dbReference type="Proteomes" id="UP000218209"/>
    </source>
</evidence>
<feature type="compositionally biased region" description="Basic and acidic residues" evidence="1">
    <location>
        <begin position="302"/>
        <end position="311"/>
    </location>
</feature>